<evidence type="ECO:0000256" key="4">
    <source>
        <dbReference type="ARBA" id="ARBA00022519"/>
    </source>
</evidence>
<feature type="domain" description="General secretion pathway GspH" evidence="8">
    <location>
        <begin position="25"/>
        <end position="130"/>
    </location>
</feature>
<keyword evidence="4" id="KW-0997">Cell inner membrane</keyword>
<keyword evidence="2" id="KW-1003">Cell membrane</keyword>
<organism evidence="9">
    <name type="scientific">marine metagenome</name>
    <dbReference type="NCBI Taxonomy" id="408172"/>
    <lineage>
        <taxon>unclassified sequences</taxon>
        <taxon>metagenomes</taxon>
        <taxon>ecological metagenomes</taxon>
    </lineage>
</organism>
<gene>
    <name evidence="9" type="ORF">METZ01_LOCUS50736</name>
</gene>
<dbReference type="Pfam" id="PF12019">
    <property type="entry name" value="GspH"/>
    <property type="match status" value="1"/>
</dbReference>
<comment type="subcellular location">
    <subcellularLocation>
        <location evidence="1">Cell inner membrane</location>
        <topology evidence="1">Single-pass membrane protein</topology>
    </subcellularLocation>
</comment>
<protein>
    <recommendedName>
        <fullName evidence="8">General secretion pathway GspH domain-containing protein</fullName>
    </recommendedName>
</protein>
<name>A0A381S1C6_9ZZZZ</name>
<keyword evidence="6" id="KW-1133">Transmembrane helix</keyword>
<keyword evidence="3" id="KW-0488">Methylation</keyword>
<dbReference type="GO" id="GO:0015628">
    <property type="term" value="P:protein secretion by the type II secretion system"/>
    <property type="evidence" value="ECO:0007669"/>
    <property type="project" value="InterPro"/>
</dbReference>
<reference evidence="9" key="1">
    <citation type="submission" date="2018-05" db="EMBL/GenBank/DDBJ databases">
        <authorList>
            <person name="Lanie J.A."/>
            <person name="Ng W.-L."/>
            <person name="Kazmierczak K.M."/>
            <person name="Andrzejewski T.M."/>
            <person name="Davidsen T.M."/>
            <person name="Wayne K.J."/>
            <person name="Tettelin H."/>
            <person name="Glass J.I."/>
            <person name="Rusch D."/>
            <person name="Podicherti R."/>
            <person name="Tsui H.-C.T."/>
            <person name="Winkler M.E."/>
        </authorList>
    </citation>
    <scope>NUCLEOTIDE SEQUENCE</scope>
</reference>
<accession>A0A381S1C6</accession>
<evidence type="ECO:0000256" key="2">
    <source>
        <dbReference type="ARBA" id="ARBA00022475"/>
    </source>
</evidence>
<sequence>MGILASFVVVDQVNYYNKISFVAEVEKFIGDMEYARDYAISRSKQCVITTDAGDLQNPPNYNFSLRTADGLAAIILPSESNHTINLPDGASLDPTDNEIVLDTRGTPASDETITYSSSRFSASVEIILNSVTGFIEQ</sequence>
<keyword evidence="7" id="KW-0472">Membrane</keyword>
<evidence type="ECO:0000256" key="5">
    <source>
        <dbReference type="ARBA" id="ARBA00022692"/>
    </source>
</evidence>
<evidence type="ECO:0000256" key="1">
    <source>
        <dbReference type="ARBA" id="ARBA00004377"/>
    </source>
</evidence>
<dbReference type="InterPro" id="IPR022346">
    <property type="entry name" value="T2SS_GspH"/>
</dbReference>
<keyword evidence="5" id="KW-0812">Transmembrane</keyword>
<dbReference type="EMBL" id="UINC01002550">
    <property type="protein sequence ID" value="SUZ97882.1"/>
    <property type="molecule type" value="Genomic_DNA"/>
</dbReference>
<evidence type="ECO:0000256" key="3">
    <source>
        <dbReference type="ARBA" id="ARBA00022481"/>
    </source>
</evidence>
<proteinExistence type="predicted"/>
<evidence type="ECO:0000313" key="9">
    <source>
        <dbReference type="EMBL" id="SUZ97882.1"/>
    </source>
</evidence>
<dbReference type="AlphaFoldDB" id="A0A381S1C6"/>
<evidence type="ECO:0000256" key="6">
    <source>
        <dbReference type="ARBA" id="ARBA00022989"/>
    </source>
</evidence>
<evidence type="ECO:0000256" key="7">
    <source>
        <dbReference type="ARBA" id="ARBA00023136"/>
    </source>
</evidence>
<dbReference type="GO" id="GO:0005886">
    <property type="term" value="C:plasma membrane"/>
    <property type="evidence" value="ECO:0007669"/>
    <property type="project" value="UniProtKB-SubCell"/>
</dbReference>
<evidence type="ECO:0000259" key="8">
    <source>
        <dbReference type="Pfam" id="PF12019"/>
    </source>
</evidence>
<dbReference type="GO" id="GO:0015627">
    <property type="term" value="C:type II protein secretion system complex"/>
    <property type="evidence" value="ECO:0007669"/>
    <property type="project" value="InterPro"/>
</dbReference>